<organism evidence="12">
    <name type="scientific">viral metagenome</name>
    <dbReference type="NCBI Taxonomy" id="1070528"/>
    <lineage>
        <taxon>unclassified sequences</taxon>
        <taxon>metagenomes</taxon>
        <taxon>organismal metagenomes</taxon>
    </lineage>
</organism>
<evidence type="ECO:0000256" key="4">
    <source>
        <dbReference type="ARBA" id="ARBA00022679"/>
    </source>
</evidence>
<dbReference type="Pfam" id="PF03291">
    <property type="entry name" value="mRNA_G-N7_MeTrfase"/>
    <property type="match status" value="1"/>
</dbReference>
<keyword evidence="2" id="KW-0489">Methyltransferase</keyword>
<reference evidence="12" key="1">
    <citation type="journal article" date="2020" name="Nature">
        <title>Giant virus diversity and host interactions through global metagenomics.</title>
        <authorList>
            <person name="Schulz F."/>
            <person name="Roux S."/>
            <person name="Paez-Espino D."/>
            <person name="Jungbluth S."/>
            <person name="Walsh D.A."/>
            <person name="Denef V.J."/>
            <person name="McMahon K.D."/>
            <person name="Konstantinidis K.T."/>
            <person name="Eloe-Fadrosh E.A."/>
            <person name="Kyrpides N.C."/>
            <person name="Woyke T."/>
        </authorList>
    </citation>
    <scope>NUCLEOTIDE SEQUENCE</scope>
    <source>
        <strain evidence="12">GVMAG-M-3300023184-177</strain>
    </source>
</reference>
<comment type="pathway">
    <text evidence="1">mRNA processing; mRNA capping.</text>
</comment>
<dbReference type="InterPro" id="IPR039753">
    <property type="entry name" value="RG7MT1"/>
</dbReference>
<dbReference type="PROSITE" id="PS51562">
    <property type="entry name" value="RNA_CAP0_MT"/>
    <property type="match status" value="1"/>
</dbReference>
<evidence type="ECO:0000256" key="9">
    <source>
        <dbReference type="ARBA" id="ARBA00023134"/>
    </source>
</evidence>
<evidence type="ECO:0000313" key="12">
    <source>
        <dbReference type="EMBL" id="QHT84330.1"/>
    </source>
</evidence>
<dbReference type="GO" id="GO:0005525">
    <property type="term" value="F:GTP binding"/>
    <property type="evidence" value="ECO:0007669"/>
    <property type="project" value="UniProtKB-KW"/>
</dbReference>
<dbReference type="GO" id="GO:0004651">
    <property type="term" value="F:polynucleotide 5'-phosphatase activity"/>
    <property type="evidence" value="ECO:0007669"/>
    <property type="project" value="InterPro"/>
</dbReference>
<evidence type="ECO:0000256" key="8">
    <source>
        <dbReference type="ARBA" id="ARBA00022884"/>
    </source>
</evidence>
<dbReference type="Gene3D" id="3.20.100.10">
    <property type="entry name" value="mRNA triphosphatase Cet1-like"/>
    <property type="match status" value="1"/>
</dbReference>
<dbReference type="GO" id="GO:0005634">
    <property type="term" value="C:nucleus"/>
    <property type="evidence" value="ECO:0007669"/>
    <property type="project" value="TreeGrafter"/>
</dbReference>
<dbReference type="InterPro" id="IPR033469">
    <property type="entry name" value="CYTH-like_dom_sf"/>
</dbReference>
<keyword evidence="3" id="KW-0507">mRNA processing</keyword>
<keyword evidence="4" id="KW-0808">Transferase</keyword>
<keyword evidence="7" id="KW-0378">Hydrolase</keyword>
<evidence type="ECO:0000259" key="11">
    <source>
        <dbReference type="PROSITE" id="PS51562"/>
    </source>
</evidence>
<dbReference type="GO" id="GO:0140818">
    <property type="term" value="F:mRNA 5'-triphosphate monophosphatase activity"/>
    <property type="evidence" value="ECO:0007669"/>
    <property type="project" value="UniProtKB-EC"/>
</dbReference>
<dbReference type="InterPro" id="IPR004971">
    <property type="entry name" value="mRNA_G-N7_MeTrfase_dom"/>
</dbReference>
<dbReference type="EMBL" id="MN740017">
    <property type="protein sequence ID" value="QHT84330.1"/>
    <property type="molecule type" value="Genomic_DNA"/>
</dbReference>
<dbReference type="SUPFAM" id="SSF53335">
    <property type="entry name" value="S-adenosyl-L-methionine-dependent methyltransferases"/>
    <property type="match status" value="1"/>
</dbReference>
<dbReference type="Gene3D" id="3.30.470.30">
    <property type="entry name" value="DNA ligase/mRNA capping enzyme"/>
    <property type="match status" value="1"/>
</dbReference>
<dbReference type="AlphaFoldDB" id="A0A6C0HVA0"/>
<dbReference type="SUPFAM" id="SSF55154">
    <property type="entry name" value="CYTH-like phosphatases"/>
    <property type="match status" value="1"/>
</dbReference>
<dbReference type="Gene3D" id="2.40.50.140">
    <property type="entry name" value="Nucleic acid-binding proteins"/>
    <property type="match status" value="1"/>
</dbReference>
<keyword evidence="5" id="KW-0949">S-adenosyl-L-methionine</keyword>
<evidence type="ECO:0000256" key="3">
    <source>
        <dbReference type="ARBA" id="ARBA00022664"/>
    </source>
</evidence>
<dbReference type="UniPathway" id="UPA00922"/>
<evidence type="ECO:0000256" key="10">
    <source>
        <dbReference type="ARBA" id="ARBA00047740"/>
    </source>
</evidence>
<comment type="catalytic activity">
    <reaction evidence="10">
        <text>a 5'-end triphospho-ribonucleoside in mRNA + H2O = a 5'-end diphospho-ribonucleoside in mRNA + phosphate + H(+)</text>
        <dbReference type="Rhea" id="RHEA:67004"/>
        <dbReference type="Rhea" id="RHEA-COMP:17164"/>
        <dbReference type="Rhea" id="RHEA-COMP:17165"/>
        <dbReference type="ChEBI" id="CHEBI:15377"/>
        <dbReference type="ChEBI" id="CHEBI:15378"/>
        <dbReference type="ChEBI" id="CHEBI:43474"/>
        <dbReference type="ChEBI" id="CHEBI:167616"/>
        <dbReference type="ChEBI" id="CHEBI:167618"/>
        <dbReference type="EC" id="3.6.1.74"/>
    </reaction>
    <physiologicalReaction direction="left-to-right" evidence="10">
        <dbReference type="Rhea" id="RHEA:67005"/>
    </physiologicalReaction>
</comment>
<keyword evidence="6" id="KW-0547">Nucleotide-binding</keyword>
<evidence type="ECO:0000256" key="5">
    <source>
        <dbReference type="ARBA" id="ARBA00022691"/>
    </source>
</evidence>
<evidence type="ECO:0000256" key="2">
    <source>
        <dbReference type="ARBA" id="ARBA00022603"/>
    </source>
</evidence>
<dbReference type="Gene3D" id="3.40.50.150">
    <property type="entry name" value="Vaccinia Virus protein VP39"/>
    <property type="match status" value="1"/>
</dbReference>
<keyword evidence="8" id="KW-0694">RNA-binding</keyword>
<feature type="domain" description="MRNA cap 0 methyltransferase" evidence="11">
    <location>
        <begin position="689"/>
        <end position="1017"/>
    </location>
</feature>
<evidence type="ECO:0000256" key="7">
    <source>
        <dbReference type="ARBA" id="ARBA00022801"/>
    </source>
</evidence>
<dbReference type="CDD" id="cd02440">
    <property type="entry name" value="AdoMet_MTases"/>
    <property type="match status" value="1"/>
</dbReference>
<dbReference type="PANTHER" id="PTHR12189:SF2">
    <property type="entry name" value="MRNA CAP GUANINE-N7 METHYLTRANSFERASE"/>
    <property type="match status" value="1"/>
</dbReference>
<dbReference type="PANTHER" id="PTHR12189">
    <property type="entry name" value="MRNA GUANINE-7- METHYLTRANSFERASE"/>
    <property type="match status" value="1"/>
</dbReference>
<evidence type="ECO:0000256" key="6">
    <source>
        <dbReference type="ARBA" id="ARBA00022741"/>
    </source>
</evidence>
<proteinExistence type="predicted"/>
<sequence length="1018" mass="119036">MLTINQKKDITNLFESISKDEEFEMMFNNYKQDNILSLIDFMNVVKYIKYRSEEEKLKLIESISLDIFYLDYRISIDGLENINNIMGLLYQRKNNNIFSIIVAQYLDKDGYKLIQKIKEKSNTIDIDNLDIRVRKSKEFDVKNEDIIKNLSKISALEADKINFRYKQRMSLELSEELHVDMTIVKSSDNISSIANAIKNYEIEIDYSICSSDKKCNPDKKVLEQMFEEVEKIKKVMNNSDILINKEEEKEIIEKYVNTLYGISFEGANILYSMQPISAEVQHIVDNIPNKYSATDKADGDKYQLYVYKDECYLISNNLHVKKMGVKNKELNNTIIEGELIYIDEKRIYLFMMFDCLYYKGTDMRSNIKLSDRLNNIISISKSFKHDPFVIKEYEAKGSYKLEDMRDYYSNNIKSFYKQLNVDINKLKPNQVLIYPKIFLYPSGGSSSEVFLFADIIWNNCTKNVNVDCPYLLDGIIFTPLEQKYTRDRKEQRYPIYKYKPPHTNSLDVFITFEKNKDTGGYMDIFDNSLPDKIENKTFRVINLFVGDIVGGREQPVAFMKEDNNHIIYLPIVDGNIRDIEGNIIMDSTVVEVVYTNDTTMPHPYRWQVLKTRWDKTESVMRHNKRYGNNKDVAEKIWKSMIESVTIEEIANLSNPKSYDMQMKLLTSRLDSSIINSQKKQDIYYQKITNLLKKLREFHNWIKSILIYTYCSPTSNTLGGKVVRQSVLDIGCGRGGDILKMYHARVGEYVGIDVDFEGIYSATDGAISRYNYLKTKFPDFGKVSFIQADGSVPLDSASQMKAISNLSKDNIKAIDKIFTNNNQKVKFDVISSQMVIHYLFNNETSIDNLVQNIKTFLKKDGFIILTLFDPEIIIPQFDESGKISAYYTDDDGKRNTLYEIIKKYSDDTNKSSKVGLPIDVHMSWISEEEKYIEEYLVSKELMTSTMERAGCRLVDTDLFSNIFFLNKPYFENVIKYEENPKNKQFYEKVAEFYGDLKGADKESRNWSFMYRYYVFQKME</sequence>
<evidence type="ECO:0000256" key="1">
    <source>
        <dbReference type="ARBA" id="ARBA00005129"/>
    </source>
</evidence>
<name>A0A6C0HVA0_9ZZZZ</name>
<accession>A0A6C0HVA0</accession>
<protein>
    <recommendedName>
        <fullName evidence="11">mRNA cap 0 methyltransferase domain-containing protein</fullName>
    </recommendedName>
</protein>
<dbReference type="InterPro" id="IPR037009">
    <property type="entry name" value="mRNA_triPase_Cet1_sf"/>
</dbReference>
<dbReference type="InterPro" id="IPR029063">
    <property type="entry name" value="SAM-dependent_MTases_sf"/>
</dbReference>
<dbReference type="SUPFAM" id="SSF56091">
    <property type="entry name" value="DNA ligase/mRNA capping enzyme, catalytic domain"/>
    <property type="match status" value="1"/>
</dbReference>
<keyword evidence="9" id="KW-0342">GTP-binding</keyword>
<dbReference type="GO" id="GO:0003723">
    <property type="term" value="F:RNA binding"/>
    <property type="evidence" value="ECO:0007669"/>
    <property type="project" value="UniProtKB-KW"/>
</dbReference>
<dbReference type="InterPro" id="IPR012340">
    <property type="entry name" value="NA-bd_OB-fold"/>
</dbReference>
<dbReference type="GO" id="GO:0004482">
    <property type="term" value="F:mRNA 5'-cap (guanine-N7-)-methyltransferase activity"/>
    <property type="evidence" value="ECO:0007669"/>
    <property type="project" value="InterPro"/>
</dbReference>